<evidence type="ECO:0000313" key="2">
    <source>
        <dbReference type="EMBL" id="OIQ87632.1"/>
    </source>
</evidence>
<feature type="compositionally biased region" description="Low complexity" evidence="1">
    <location>
        <begin position="51"/>
        <end position="106"/>
    </location>
</feature>
<feature type="region of interest" description="Disordered" evidence="1">
    <location>
        <begin position="51"/>
        <end position="123"/>
    </location>
</feature>
<dbReference type="EMBL" id="MLJW01000413">
    <property type="protein sequence ID" value="OIQ87632.1"/>
    <property type="molecule type" value="Genomic_DNA"/>
</dbReference>
<accession>A0A1J5QVS8</accession>
<organism evidence="2">
    <name type="scientific">mine drainage metagenome</name>
    <dbReference type="NCBI Taxonomy" id="410659"/>
    <lineage>
        <taxon>unclassified sequences</taxon>
        <taxon>metagenomes</taxon>
        <taxon>ecological metagenomes</taxon>
    </lineage>
</organism>
<dbReference type="AlphaFoldDB" id="A0A1J5QVS8"/>
<proteinExistence type="predicted"/>
<comment type="caution">
    <text evidence="2">The sequence shown here is derived from an EMBL/GenBank/DDBJ whole genome shotgun (WGS) entry which is preliminary data.</text>
</comment>
<name>A0A1J5QVS8_9ZZZZ</name>
<evidence type="ECO:0000256" key="1">
    <source>
        <dbReference type="SAM" id="MobiDB-lite"/>
    </source>
</evidence>
<sequence>MRTLQLLNRSTTPASGAMVARHTPLTRRCLRRLLQGLALAAWLLGPHAAATAGDHAAPPAAADHHAPPGTLAIHVPPAAATLVPPAAPLAPHHASSLPPPAATLAPGDASPVTRDGRAAGARR</sequence>
<gene>
    <name evidence="2" type="ORF">GALL_305190</name>
</gene>
<protein>
    <submittedName>
        <fullName evidence="2">Uncharacterized protein</fullName>
    </submittedName>
</protein>
<reference evidence="2" key="1">
    <citation type="submission" date="2016-10" db="EMBL/GenBank/DDBJ databases">
        <title>Sequence of Gallionella enrichment culture.</title>
        <authorList>
            <person name="Poehlein A."/>
            <person name="Muehling M."/>
            <person name="Daniel R."/>
        </authorList>
    </citation>
    <scope>NUCLEOTIDE SEQUENCE</scope>
</reference>